<dbReference type="GO" id="GO:0016279">
    <property type="term" value="F:protein-lysine N-methyltransferase activity"/>
    <property type="evidence" value="ECO:0007669"/>
    <property type="project" value="UniProtKB-ARBA"/>
</dbReference>
<keyword evidence="3" id="KW-0949">S-adenosyl-L-methionine</keyword>
<dbReference type="Gene3D" id="3.90.1410.10">
    <property type="entry name" value="set domain protein methyltransferase, domain 1"/>
    <property type="match status" value="1"/>
</dbReference>
<evidence type="ECO:0000256" key="1">
    <source>
        <dbReference type="ARBA" id="ARBA00022603"/>
    </source>
</evidence>
<evidence type="ECO:0000256" key="2">
    <source>
        <dbReference type="ARBA" id="ARBA00022679"/>
    </source>
</evidence>
<dbReference type="STRING" id="1890683.A0A427YRT0"/>
<dbReference type="PROSITE" id="PS50280">
    <property type="entry name" value="SET"/>
    <property type="match status" value="1"/>
</dbReference>
<name>A0A427YRT0_9TREE</name>
<sequence>MPKRKRDGPDACSALIKWLEAQQGYRSELVCRDVPGSGRGLFAARDMALTGQAGETILEIPASAMINPLTLLSTTSIPSHLFPSSVSPIKPPRRSAAKASIPNGDGDNRAGPGKHLTTTQLLTLQLALWRVDSTGRGPWGVYVDTLPAEFRPWHPLSWLVAPETPGSGAGSKSQAHEWARWHGLADRLPRSTRSKLAEVEKRFWRDVGAIRVAIEAEDTVEHAALSIDVFLWAWLNVNTRTVSIPLGLPLPNEDNNHTLVPLLDMINHSSSSSQHIPRPIQIPSSSSATYHSNAKSLSSRPAPNELLHGASYSNGVLPTRRHGMGAGPGAGRAAAPHLVPGRIGFRLIAPDRGLKEDEEVTFEYGSHPNATLFAEYGFIESPHISATDSPGRGGSPGAWSMGWLGLPHGEVNVGWVVDLLWSEHGSEEKREVLEAISCWGRNTLHSQPSPPHPSYPLLMTLRLLHLPGSSPKLQPIRDGLISYVSPENEVASIKSLAEVCRRVQQACSEGLAGLGKLQGEENKDEGRNGPGNEHVVGEVDGGIGALVGVMSMIKGLWDEETALAAAVAARVEEGDTDW</sequence>
<dbReference type="EMBL" id="RSCD01000003">
    <property type="protein sequence ID" value="RSH93759.1"/>
    <property type="molecule type" value="Genomic_DNA"/>
</dbReference>
<dbReference type="Proteomes" id="UP000279259">
    <property type="component" value="Unassembled WGS sequence"/>
</dbReference>
<feature type="compositionally biased region" description="Low complexity" evidence="4">
    <location>
        <begin position="270"/>
        <end position="287"/>
    </location>
</feature>
<dbReference type="OrthoDB" id="341421at2759"/>
<dbReference type="InterPro" id="IPR046341">
    <property type="entry name" value="SET_dom_sf"/>
</dbReference>
<reference evidence="6 7" key="1">
    <citation type="submission" date="2018-11" db="EMBL/GenBank/DDBJ databases">
        <title>Genome sequence of Saitozyma podzolica DSM 27192.</title>
        <authorList>
            <person name="Aliyu H."/>
            <person name="Gorte O."/>
            <person name="Ochsenreither K."/>
        </authorList>
    </citation>
    <scope>NUCLEOTIDE SEQUENCE [LARGE SCALE GENOMIC DNA]</scope>
    <source>
        <strain evidence="6 7">DSM 27192</strain>
    </source>
</reference>
<feature type="region of interest" description="Disordered" evidence="4">
    <location>
        <begin position="270"/>
        <end position="310"/>
    </location>
</feature>
<dbReference type="PANTHER" id="PTHR13271:SF47">
    <property type="entry name" value="ACTIN-HISTIDINE N-METHYLTRANSFERASE"/>
    <property type="match status" value="1"/>
</dbReference>
<evidence type="ECO:0000313" key="7">
    <source>
        <dbReference type="Proteomes" id="UP000279259"/>
    </source>
</evidence>
<evidence type="ECO:0000256" key="3">
    <source>
        <dbReference type="ARBA" id="ARBA00022691"/>
    </source>
</evidence>
<accession>A0A427YRT0</accession>
<feature type="region of interest" description="Disordered" evidence="4">
    <location>
        <begin position="83"/>
        <end position="115"/>
    </location>
</feature>
<evidence type="ECO:0000256" key="4">
    <source>
        <dbReference type="SAM" id="MobiDB-lite"/>
    </source>
</evidence>
<feature type="compositionally biased region" description="Polar residues" evidence="4">
    <location>
        <begin position="288"/>
        <end position="301"/>
    </location>
</feature>
<evidence type="ECO:0000259" key="5">
    <source>
        <dbReference type="PROSITE" id="PS50280"/>
    </source>
</evidence>
<dbReference type="PANTHER" id="PTHR13271">
    <property type="entry name" value="UNCHARACTERIZED PUTATIVE METHYLTRANSFERASE"/>
    <property type="match status" value="1"/>
</dbReference>
<dbReference type="GO" id="GO:0032259">
    <property type="term" value="P:methylation"/>
    <property type="evidence" value="ECO:0007669"/>
    <property type="project" value="UniProtKB-KW"/>
</dbReference>
<keyword evidence="2" id="KW-0808">Transferase</keyword>
<feature type="domain" description="SET" evidence="5">
    <location>
        <begin position="27"/>
        <end position="365"/>
    </location>
</feature>
<dbReference type="SUPFAM" id="SSF82199">
    <property type="entry name" value="SET domain"/>
    <property type="match status" value="1"/>
</dbReference>
<dbReference type="InterPro" id="IPR050600">
    <property type="entry name" value="SETD3_SETD6_MTase"/>
</dbReference>
<proteinExistence type="predicted"/>
<dbReference type="AlphaFoldDB" id="A0A427YRT0"/>
<gene>
    <name evidence="6" type="ORF">EHS25_006407</name>
</gene>
<organism evidence="6 7">
    <name type="scientific">Saitozyma podzolica</name>
    <dbReference type="NCBI Taxonomy" id="1890683"/>
    <lineage>
        <taxon>Eukaryota</taxon>
        <taxon>Fungi</taxon>
        <taxon>Dikarya</taxon>
        <taxon>Basidiomycota</taxon>
        <taxon>Agaricomycotina</taxon>
        <taxon>Tremellomycetes</taxon>
        <taxon>Tremellales</taxon>
        <taxon>Trimorphomycetaceae</taxon>
        <taxon>Saitozyma</taxon>
    </lineage>
</organism>
<keyword evidence="1" id="KW-0489">Methyltransferase</keyword>
<dbReference type="InterPro" id="IPR001214">
    <property type="entry name" value="SET_dom"/>
</dbReference>
<keyword evidence="7" id="KW-1185">Reference proteome</keyword>
<evidence type="ECO:0000313" key="6">
    <source>
        <dbReference type="EMBL" id="RSH93759.1"/>
    </source>
</evidence>
<protein>
    <recommendedName>
        <fullName evidence="5">SET domain-containing protein</fullName>
    </recommendedName>
</protein>
<comment type="caution">
    <text evidence="6">The sequence shown here is derived from an EMBL/GenBank/DDBJ whole genome shotgun (WGS) entry which is preliminary data.</text>
</comment>